<keyword evidence="1" id="KW-1133">Transmembrane helix</keyword>
<dbReference type="AlphaFoldDB" id="A0A7Y9LS14"/>
<organism evidence="2 3">
    <name type="scientific">Psychromicrobium silvestre</name>
    <dbReference type="NCBI Taxonomy" id="1645614"/>
    <lineage>
        <taxon>Bacteria</taxon>
        <taxon>Bacillati</taxon>
        <taxon>Actinomycetota</taxon>
        <taxon>Actinomycetes</taxon>
        <taxon>Micrococcales</taxon>
        <taxon>Micrococcaceae</taxon>
        <taxon>Psychromicrobium</taxon>
    </lineage>
</organism>
<feature type="transmembrane region" description="Helical" evidence="1">
    <location>
        <begin position="89"/>
        <end position="110"/>
    </location>
</feature>
<feature type="transmembrane region" description="Helical" evidence="1">
    <location>
        <begin position="52"/>
        <end position="77"/>
    </location>
</feature>
<evidence type="ECO:0000256" key="1">
    <source>
        <dbReference type="SAM" id="Phobius"/>
    </source>
</evidence>
<feature type="transmembrane region" description="Helical" evidence="1">
    <location>
        <begin position="207"/>
        <end position="226"/>
    </location>
</feature>
<gene>
    <name evidence="2" type="ORF">FHU41_000746</name>
</gene>
<evidence type="ECO:0000313" key="2">
    <source>
        <dbReference type="EMBL" id="NYE94525.1"/>
    </source>
</evidence>
<name>A0A7Y9LS14_9MICC</name>
<evidence type="ECO:0000313" key="3">
    <source>
        <dbReference type="Proteomes" id="UP000521748"/>
    </source>
</evidence>
<keyword evidence="3" id="KW-1185">Reference proteome</keyword>
<proteinExistence type="predicted"/>
<accession>A0A7Y9LS14</accession>
<reference evidence="2 3" key="1">
    <citation type="submission" date="2020-07" db="EMBL/GenBank/DDBJ databases">
        <title>Sequencing the genomes of 1000 actinobacteria strains.</title>
        <authorList>
            <person name="Klenk H.-P."/>
        </authorList>
    </citation>
    <scope>NUCLEOTIDE SEQUENCE [LARGE SCALE GENOMIC DNA]</scope>
    <source>
        <strain evidence="2 3">DSM 102047</strain>
    </source>
</reference>
<feature type="transmembrane region" description="Helical" evidence="1">
    <location>
        <begin position="12"/>
        <end position="32"/>
    </location>
</feature>
<sequence>MKEQRFDHRFLAFGIGFPWAVAFCFAAIALLLRRTVPDSLGLHWQGSHPDLLLTFPAFVLVATLAIGVFGSMCGALGGARLAQRWLRRLLMGLAVMISLLLASLGAAFLMGQRGLPSAEGGSLDATVFALGAGAAVALGVVMMFVYQPTPIWGTRDDLALAEEHAALIGQPRIDFGVHARGSSFVLLTMMLLLLGGLLLIVSSWAALALAVLILLLMGSLFVRVSIDGSAVEERFLVLRVAGFLPVAKYRLAELHAVEAVPSDPWQQGGPGLRRHAGYWQFIVRKGTALRLDFGPRAGLLIGTRDEEQVAELIAYLRASQE</sequence>
<dbReference type="EMBL" id="JACBYQ010000001">
    <property type="protein sequence ID" value="NYE94525.1"/>
    <property type="molecule type" value="Genomic_DNA"/>
</dbReference>
<protein>
    <recommendedName>
        <fullName evidence="4">DUF1648 domain-containing protein</fullName>
    </recommendedName>
</protein>
<comment type="caution">
    <text evidence="2">The sequence shown here is derived from an EMBL/GenBank/DDBJ whole genome shotgun (WGS) entry which is preliminary data.</text>
</comment>
<dbReference type="RefSeq" id="WP_179388278.1">
    <property type="nucleotide sequence ID" value="NZ_JACBYQ010000001.1"/>
</dbReference>
<keyword evidence="1" id="KW-0812">Transmembrane</keyword>
<feature type="transmembrane region" description="Helical" evidence="1">
    <location>
        <begin position="182"/>
        <end position="201"/>
    </location>
</feature>
<evidence type="ECO:0008006" key="4">
    <source>
        <dbReference type="Google" id="ProtNLM"/>
    </source>
</evidence>
<keyword evidence="1" id="KW-0472">Membrane</keyword>
<feature type="transmembrane region" description="Helical" evidence="1">
    <location>
        <begin position="125"/>
        <end position="146"/>
    </location>
</feature>
<dbReference type="Proteomes" id="UP000521748">
    <property type="component" value="Unassembled WGS sequence"/>
</dbReference>